<proteinExistence type="predicted"/>
<accession>A0A401H620</accession>
<reference evidence="1 2" key="1">
    <citation type="journal article" date="2018" name="Sci. Rep.">
        <title>Genome sequence of the cauliflower mushroom Sparassis crispa (Hanabiratake) and its association with beneficial usage.</title>
        <authorList>
            <person name="Kiyama R."/>
            <person name="Furutani Y."/>
            <person name="Kawaguchi K."/>
            <person name="Nakanishi T."/>
        </authorList>
    </citation>
    <scope>NUCLEOTIDE SEQUENCE [LARGE SCALE GENOMIC DNA]</scope>
</reference>
<dbReference type="EMBL" id="BFAD01000017">
    <property type="protein sequence ID" value="GBE89829.1"/>
    <property type="molecule type" value="Genomic_DNA"/>
</dbReference>
<protein>
    <submittedName>
        <fullName evidence="1">Uncharacterized protein</fullName>
    </submittedName>
</protein>
<dbReference type="Proteomes" id="UP000287166">
    <property type="component" value="Unassembled WGS sequence"/>
</dbReference>
<evidence type="ECO:0000313" key="1">
    <source>
        <dbReference type="EMBL" id="GBE89829.1"/>
    </source>
</evidence>
<dbReference type="RefSeq" id="XP_027620742.1">
    <property type="nucleotide sequence ID" value="XM_027764941.1"/>
</dbReference>
<organism evidence="1 2">
    <name type="scientific">Sparassis crispa</name>
    <dbReference type="NCBI Taxonomy" id="139825"/>
    <lineage>
        <taxon>Eukaryota</taxon>
        <taxon>Fungi</taxon>
        <taxon>Dikarya</taxon>
        <taxon>Basidiomycota</taxon>
        <taxon>Agaricomycotina</taxon>
        <taxon>Agaricomycetes</taxon>
        <taxon>Polyporales</taxon>
        <taxon>Sparassidaceae</taxon>
        <taxon>Sparassis</taxon>
    </lineage>
</organism>
<comment type="caution">
    <text evidence="1">The sequence shown here is derived from an EMBL/GenBank/DDBJ whole genome shotgun (WGS) entry which is preliminary data.</text>
</comment>
<gene>
    <name evidence="1" type="ORF">SCP_1701540</name>
</gene>
<evidence type="ECO:0000313" key="2">
    <source>
        <dbReference type="Proteomes" id="UP000287166"/>
    </source>
</evidence>
<dbReference type="AlphaFoldDB" id="A0A401H620"/>
<dbReference type="InParanoid" id="A0A401H620"/>
<name>A0A401H620_9APHY</name>
<dbReference type="GeneID" id="38786746"/>
<keyword evidence="2" id="KW-1185">Reference proteome</keyword>
<sequence length="141" mass="15508">MCWDRDYALVLPSTTLTRDYINLFPKVLKPCGSFNAAKIVFYEKGTFTSEANYGGTTEKVRRIWGGLEHNGVSMWPMNGAKEKDSEEDSGGENLGYGFLAIHTSSKNLPHALSGCSKSGIYAASGKQSRASSRQKVGTWRM</sequence>